<dbReference type="InterPro" id="IPR036388">
    <property type="entry name" value="WH-like_DNA-bd_sf"/>
</dbReference>
<dbReference type="OrthoDB" id="9811542at2"/>
<dbReference type="InterPro" id="IPR027417">
    <property type="entry name" value="P-loop_NTPase"/>
</dbReference>
<dbReference type="EMBL" id="BBYR01000036">
    <property type="protein sequence ID" value="GAP36527.1"/>
    <property type="molecule type" value="Genomic_DNA"/>
</dbReference>
<dbReference type="SUPFAM" id="SSF52540">
    <property type="entry name" value="P-loop containing nucleoside triphosphate hydrolases"/>
    <property type="match status" value="1"/>
</dbReference>
<dbReference type="PANTHER" id="PTHR47691:SF3">
    <property type="entry name" value="HTH-TYPE TRANSCRIPTIONAL REGULATOR RV0890C-RELATED"/>
    <property type="match status" value="1"/>
</dbReference>
<evidence type="ECO:0000256" key="1">
    <source>
        <dbReference type="ARBA" id="ARBA00023125"/>
    </source>
</evidence>
<dbReference type="PRINTS" id="PR00364">
    <property type="entry name" value="DISEASERSIST"/>
</dbReference>
<gene>
    <name evidence="5" type="ORF">ISF6_2367</name>
</gene>
<comment type="caution">
    <text evidence="5">The sequence shown here is derived from an EMBL/GenBank/DDBJ whole genome shotgun (WGS) entry which is preliminary data.</text>
</comment>
<evidence type="ECO:0000313" key="5">
    <source>
        <dbReference type="EMBL" id="GAP36527.1"/>
    </source>
</evidence>
<evidence type="ECO:0000256" key="2">
    <source>
        <dbReference type="PROSITE-ProRule" id="PRU01091"/>
    </source>
</evidence>
<sequence>MSSSAPPPPALAFGPFVLDRLGGRLLRDGRPVELAPRPWALLRHLAEHPGRLVGKDELLDAVWGHRHVSDSALKVAVNALRAALADDAKAPQWLFTVARRGYRFSEDVRAIEGAGAPPGGVGASGGPAAGAADPAGAQGAPPSEAAGAAPGPAAAAGALAMLPAARRDGTAPPAAATTALPDAELAPAAAPKGNLPAAGRPLVGRAAAAEALRTLLQAQRLVTLTGPGGVGKTRLALAVAAEAVPADGVWLLRLEAFTDGDTATAALARTLGLPEAAGRSTEALGRALAPLSLRLLLDNAEHLVEPVAAAVSAWLAAAPALQVLVTSQRPLRVAGEALLPLRPLPPPPAGEGPQALAANPAVALLLQRVQAQDPDWRPDAAALDEAAAVARALDGLPLALELAAARVPLLGMAGVRERLGARLQLLTRGAADAPDRHRTLRAAIGWSIGLLSPEAAALLERLAVFAGSFRVEAVQAVGRGAVAGLDDWGVLEALQQLLDMALVVPAEGGAGSRRLRLYDSVRLLALERLAASGHEAAARDALRGWLLAVFRPAFDRLASTPLGPWLAAVEPEAEALQAAMAEGLARLAAAPSPALASTPAPDPAPTPTQPPAPTLRAELAELAALSLPFCTRVGLKHPSARWRAALQAAADVPPLPGDEERLWLDLHTALLASPGQVVAPAEGFAASERAWPRLAALGRTGAALYVGHHAGQLAIRLQAHARCTELVAALRALEPPEANLYERRWAGWLEALQSRVTGAVAAYDAFCATMLAESRERGDGPEGWLASMGLGQALYLQGRDAEAVAVLDAAVDEVRAAGRLLNQGPLVAQAAVLRLTRDGSPETRARVREAVRVLQTEGMVWWMADALSWLPLWEGRLDDARRIQAWADGLVAARAETRGPVFARVRAEWARRVDEALAAGGHGLGDAAAADAGGARADAGPPLDEAGALRLAGLPAGPAAPALG</sequence>
<feature type="DNA-binding region" description="OmpR/PhoB-type" evidence="2">
    <location>
        <begin position="8"/>
        <end position="106"/>
    </location>
</feature>
<dbReference type="InterPro" id="IPR016032">
    <property type="entry name" value="Sig_transdc_resp-reg_C-effctor"/>
</dbReference>
<dbReference type="Pfam" id="PF00486">
    <property type="entry name" value="Trans_reg_C"/>
    <property type="match status" value="1"/>
</dbReference>
<dbReference type="GO" id="GO:0000160">
    <property type="term" value="P:phosphorelay signal transduction system"/>
    <property type="evidence" value="ECO:0007669"/>
    <property type="project" value="InterPro"/>
</dbReference>
<dbReference type="SUPFAM" id="SSF46894">
    <property type="entry name" value="C-terminal effector domain of the bipartite response regulators"/>
    <property type="match status" value="1"/>
</dbReference>
<feature type="compositionally biased region" description="Pro residues" evidence="3">
    <location>
        <begin position="600"/>
        <end position="613"/>
    </location>
</feature>
<feature type="compositionally biased region" description="Low complexity" evidence="3">
    <location>
        <begin position="129"/>
        <end position="151"/>
    </location>
</feature>
<feature type="domain" description="OmpR/PhoB-type" evidence="4">
    <location>
        <begin position="8"/>
        <end position="106"/>
    </location>
</feature>
<dbReference type="Pfam" id="PF25872">
    <property type="entry name" value="HTH_77"/>
    <property type="match status" value="1"/>
</dbReference>
<dbReference type="PANTHER" id="PTHR47691">
    <property type="entry name" value="REGULATOR-RELATED"/>
    <property type="match status" value="1"/>
</dbReference>
<proteinExistence type="predicted"/>
<evidence type="ECO:0000259" key="4">
    <source>
        <dbReference type="PROSITE" id="PS51755"/>
    </source>
</evidence>
<dbReference type="SMART" id="SM00862">
    <property type="entry name" value="Trans_reg_C"/>
    <property type="match status" value="1"/>
</dbReference>
<name>A0A0K8P1I6_PISS1</name>
<dbReference type="InterPro" id="IPR058852">
    <property type="entry name" value="HTH_77"/>
</dbReference>
<dbReference type="GO" id="GO:0003677">
    <property type="term" value="F:DNA binding"/>
    <property type="evidence" value="ECO:0007669"/>
    <property type="project" value="UniProtKB-UniRule"/>
</dbReference>
<reference evidence="6" key="1">
    <citation type="submission" date="2015-07" db="EMBL/GenBank/DDBJ databases">
        <title>Discovery of a poly(ethylene terephthalate assimilation.</title>
        <authorList>
            <person name="Yoshida S."/>
            <person name="Hiraga K."/>
            <person name="Takehana T."/>
            <person name="Taniguchi I."/>
            <person name="Yamaji H."/>
            <person name="Maeda Y."/>
            <person name="Toyohara K."/>
            <person name="Miyamoto K."/>
            <person name="Kimura Y."/>
            <person name="Oda K."/>
        </authorList>
    </citation>
    <scope>NUCLEOTIDE SEQUENCE [LARGE SCALE GENOMIC DNA]</scope>
    <source>
        <strain evidence="6">NBRC 110686 / TISTR 2288 / 201-F6</strain>
    </source>
</reference>
<accession>A0A0K8P1I6</accession>
<dbReference type="Proteomes" id="UP000037660">
    <property type="component" value="Unassembled WGS sequence"/>
</dbReference>
<dbReference type="RefSeq" id="WP_054020510.1">
    <property type="nucleotide sequence ID" value="NZ_BBYR01000036.1"/>
</dbReference>
<keyword evidence="6" id="KW-1185">Reference proteome</keyword>
<dbReference type="InterPro" id="IPR001867">
    <property type="entry name" value="OmpR/PhoB-type_DNA-bd"/>
</dbReference>
<evidence type="ECO:0000313" key="6">
    <source>
        <dbReference type="Proteomes" id="UP000037660"/>
    </source>
</evidence>
<organism evidence="5 6">
    <name type="scientific">Piscinibacter sakaiensis</name>
    <name type="common">Ideonella sakaiensis</name>
    <dbReference type="NCBI Taxonomy" id="1547922"/>
    <lineage>
        <taxon>Bacteria</taxon>
        <taxon>Pseudomonadati</taxon>
        <taxon>Pseudomonadota</taxon>
        <taxon>Betaproteobacteria</taxon>
        <taxon>Burkholderiales</taxon>
        <taxon>Sphaerotilaceae</taxon>
        <taxon>Piscinibacter</taxon>
    </lineage>
</organism>
<dbReference type="PROSITE" id="PS51755">
    <property type="entry name" value="OMPR_PHOB"/>
    <property type="match status" value="1"/>
</dbReference>
<keyword evidence="1 2" id="KW-0238">DNA-binding</keyword>
<feature type="region of interest" description="Disordered" evidence="3">
    <location>
        <begin position="591"/>
        <end position="613"/>
    </location>
</feature>
<reference evidence="5 6" key="2">
    <citation type="journal article" date="2016" name="Science">
        <title>A bacterium that degrades and assimilates poly(ethylene terephthalate).</title>
        <authorList>
            <person name="Yoshida S."/>
            <person name="Hiraga K."/>
            <person name="Takehana T."/>
            <person name="Taniguchi I."/>
            <person name="Yamaji H."/>
            <person name="Maeda Y."/>
            <person name="Toyohara K."/>
            <person name="Miyamoto K."/>
            <person name="Kimura Y."/>
            <person name="Oda K."/>
        </authorList>
    </citation>
    <scope>NUCLEOTIDE SEQUENCE [LARGE SCALE GENOMIC DNA]</scope>
    <source>
        <strain evidence="6">NBRC 110686 / TISTR 2288 / 201-F6</strain>
    </source>
</reference>
<protein>
    <recommendedName>
        <fullName evidence="4">OmpR/PhoB-type domain-containing protein</fullName>
    </recommendedName>
</protein>
<dbReference type="Gene3D" id="1.10.10.10">
    <property type="entry name" value="Winged helix-like DNA-binding domain superfamily/Winged helix DNA-binding domain"/>
    <property type="match status" value="1"/>
</dbReference>
<dbReference type="STRING" id="1547922.ISF6_2367"/>
<dbReference type="GO" id="GO:0006355">
    <property type="term" value="P:regulation of DNA-templated transcription"/>
    <property type="evidence" value="ECO:0007669"/>
    <property type="project" value="InterPro"/>
</dbReference>
<feature type="compositionally biased region" description="Gly residues" evidence="3">
    <location>
        <begin position="116"/>
        <end position="128"/>
    </location>
</feature>
<dbReference type="CDD" id="cd00383">
    <property type="entry name" value="trans_reg_C"/>
    <property type="match status" value="1"/>
</dbReference>
<dbReference type="AlphaFoldDB" id="A0A0K8P1I6"/>
<dbReference type="Gene3D" id="3.40.50.300">
    <property type="entry name" value="P-loop containing nucleotide triphosphate hydrolases"/>
    <property type="match status" value="1"/>
</dbReference>
<evidence type="ECO:0000256" key="3">
    <source>
        <dbReference type="SAM" id="MobiDB-lite"/>
    </source>
</evidence>
<feature type="region of interest" description="Disordered" evidence="3">
    <location>
        <begin position="115"/>
        <end position="151"/>
    </location>
</feature>